<dbReference type="InterPro" id="IPR018060">
    <property type="entry name" value="HTH_AraC"/>
</dbReference>
<organism evidence="5 6">
    <name type="scientific">Enterococcus gallinarum</name>
    <dbReference type="NCBI Taxonomy" id="1353"/>
    <lineage>
        <taxon>Bacteria</taxon>
        <taxon>Bacillati</taxon>
        <taxon>Bacillota</taxon>
        <taxon>Bacilli</taxon>
        <taxon>Lactobacillales</taxon>
        <taxon>Enterococcaceae</taxon>
        <taxon>Enterococcus</taxon>
    </lineage>
</organism>
<evidence type="ECO:0000259" key="4">
    <source>
        <dbReference type="PROSITE" id="PS01124"/>
    </source>
</evidence>
<evidence type="ECO:0000256" key="2">
    <source>
        <dbReference type="ARBA" id="ARBA00023125"/>
    </source>
</evidence>
<dbReference type="PROSITE" id="PS01124">
    <property type="entry name" value="HTH_ARAC_FAMILY_2"/>
    <property type="match status" value="1"/>
</dbReference>
<sequence length="401" mass="47258">MDLNKDLLLKSLNICLHLPIMVFNQQNELVTEYRSKQEPIFYYNYGKIINEVIKDSRSFYYINGQFNEMFLLYIYENKRYLFGPFKCNIIDKKFFDIKMKSQNLSSYDQELLYTHLTKIPLFALGDTKNMLFLVHYFFTGRMEDLLHDNLYENISLISAEVELECVENILSQSYNPEEYLFLYENKFEEYVVTGDLKNLKDLFFNMGNGIIPTISGDTIRSEKNYSIIIFEKLTQVAINNGVDVAIAYRTRDNLIRKNELSVSLNEVQNIRDSCIIIFMEKINKVKLKKLSPLILSVIQYIGINIHKKITVRELAKYFSMSETMLRKTFKKEMHMTVYSYISRRKIDTAKVMLKTDYTISEVALAFSDSAHFCKVFKKFTGSSPKKYKQLLKNRYLESKGI</sequence>
<dbReference type="InterPro" id="IPR024022">
    <property type="entry name" value="Tscrpt_reg_HTH_surface_antigen"/>
</dbReference>
<gene>
    <name evidence="5" type="ORF">QRX88_18270</name>
</gene>
<dbReference type="InterPro" id="IPR009057">
    <property type="entry name" value="Homeodomain-like_sf"/>
</dbReference>
<comment type="caution">
    <text evidence="5">The sequence shown here is derived from an EMBL/GenBank/DDBJ whole genome shotgun (WGS) entry which is preliminary data.</text>
</comment>
<protein>
    <submittedName>
        <fullName evidence="5">YSIRK-targeted surface antigen transcriptional regulator</fullName>
    </submittedName>
</protein>
<dbReference type="Proteomes" id="UP001241571">
    <property type="component" value="Unassembled WGS sequence"/>
</dbReference>
<proteinExistence type="predicted"/>
<keyword evidence="1" id="KW-0805">Transcription regulation</keyword>
<dbReference type="PANTHER" id="PTHR47504">
    <property type="entry name" value="RIGHT ORIGIN-BINDING PROTEIN"/>
    <property type="match status" value="1"/>
</dbReference>
<evidence type="ECO:0000256" key="3">
    <source>
        <dbReference type="ARBA" id="ARBA00023163"/>
    </source>
</evidence>
<dbReference type="GO" id="GO:0003677">
    <property type="term" value="F:DNA binding"/>
    <property type="evidence" value="ECO:0007669"/>
    <property type="project" value="UniProtKB-KW"/>
</dbReference>
<dbReference type="Gene3D" id="1.10.10.60">
    <property type="entry name" value="Homeodomain-like"/>
    <property type="match status" value="2"/>
</dbReference>
<dbReference type="InterPro" id="IPR050959">
    <property type="entry name" value="MarA-like"/>
</dbReference>
<accession>A0ABD4ZY04</accession>
<feature type="domain" description="HTH araC/xylS-type" evidence="4">
    <location>
        <begin position="295"/>
        <end position="390"/>
    </location>
</feature>
<dbReference type="EMBL" id="JASUBT010000029">
    <property type="protein sequence ID" value="MDL4937650.1"/>
    <property type="molecule type" value="Genomic_DNA"/>
</dbReference>
<evidence type="ECO:0000256" key="1">
    <source>
        <dbReference type="ARBA" id="ARBA00023015"/>
    </source>
</evidence>
<dbReference type="PANTHER" id="PTHR47504:SF6">
    <property type="entry name" value="ARAC-FAMILY TRANSCRIPTIONAL REGULATOR"/>
    <property type="match status" value="1"/>
</dbReference>
<keyword evidence="3" id="KW-0804">Transcription</keyword>
<dbReference type="Pfam" id="PF12833">
    <property type="entry name" value="HTH_18"/>
    <property type="match status" value="1"/>
</dbReference>
<reference evidence="5 6" key="1">
    <citation type="submission" date="2023-06" db="EMBL/GenBank/DDBJ databases">
        <title>Acute promotion of culturable opportunistic pathogens and persistent increase of antibiotic resistance following antibiotic exposure in mouse gut microbiota.</title>
        <authorList>
            <person name="Li L."/>
            <person name="Wang B."/>
            <person name="Sun Y."/>
            <person name="Wang M."/>
            <person name="Xu H."/>
        </authorList>
    </citation>
    <scope>NUCLEOTIDE SEQUENCE [LARGE SCALE GENOMIC DNA]</scope>
    <source>
        <strain evidence="5 6">CRI2_2</strain>
    </source>
</reference>
<dbReference type="SMART" id="SM00342">
    <property type="entry name" value="HTH_ARAC"/>
    <property type="match status" value="1"/>
</dbReference>
<name>A0ABD4ZY04_ENTGA</name>
<dbReference type="NCBIfam" id="TIGR04094">
    <property type="entry name" value="adjacent_YSIRK"/>
    <property type="match status" value="1"/>
</dbReference>
<evidence type="ECO:0000313" key="6">
    <source>
        <dbReference type="Proteomes" id="UP001241571"/>
    </source>
</evidence>
<dbReference type="RefSeq" id="WP_103301412.1">
    <property type="nucleotide sequence ID" value="NZ_CP078506.1"/>
</dbReference>
<keyword evidence="2" id="KW-0238">DNA-binding</keyword>
<dbReference type="SUPFAM" id="SSF46689">
    <property type="entry name" value="Homeodomain-like"/>
    <property type="match status" value="2"/>
</dbReference>
<evidence type="ECO:0000313" key="5">
    <source>
        <dbReference type="EMBL" id="MDL4937650.1"/>
    </source>
</evidence>
<dbReference type="AlphaFoldDB" id="A0ABD4ZY04"/>